<name>A0A9J6H407_HAELO</name>
<evidence type="ECO:0000313" key="2">
    <source>
        <dbReference type="EMBL" id="KAH9381745.1"/>
    </source>
</evidence>
<gene>
    <name evidence="2" type="ORF">HPB48_010564</name>
</gene>
<dbReference type="InterPro" id="IPR050863">
    <property type="entry name" value="CenT-Element_Derived"/>
</dbReference>
<reference evidence="2 3" key="1">
    <citation type="journal article" date="2020" name="Cell">
        <title>Large-Scale Comparative Analyses of Tick Genomes Elucidate Their Genetic Diversity and Vector Capacities.</title>
        <authorList>
            <consortium name="Tick Genome and Microbiome Consortium (TIGMIC)"/>
            <person name="Jia N."/>
            <person name="Wang J."/>
            <person name="Shi W."/>
            <person name="Du L."/>
            <person name="Sun Y."/>
            <person name="Zhan W."/>
            <person name="Jiang J.F."/>
            <person name="Wang Q."/>
            <person name="Zhang B."/>
            <person name="Ji P."/>
            <person name="Bell-Sakyi L."/>
            <person name="Cui X.M."/>
            <person name="Yuan T.T."/>
            <person name="Jiang B.G."/>
            <person name="Yang W.F."/>
            <person name="Lam T.T."/>
            <person name="Chang Q.C."/>
            <person name="Ding S.J."/>
            <person name="Wang X.J."/>
            <person name="Zhu J.G."/>
            <person name="Ruan X.D."/>
            <person name="Zhao L."/>
            <person name="Wei J.T."/>
            <person name="Ye R.Z."/>
            <person name="Que T.C."/>
            <person name="Du C.H."/>
            <person name="Zhou Y.H."/>
            <person name="Cheng J.X."/>
            <person name="Dai P.F."/>
            <person name="Guo W.B."/>
            <person name="Han X.H."/>
            <person name="Huang E.J."/>
            <person name="Li L.F."/>
            <person name="Wei W."/>
            <person name="Gao Y.C."/>
            <person name="Liu J.Z."/>
            <person name="Shao H.Z."/>
            <person name="Wang X."/>
            <person name="Wang C.C."/>
            <person name="Yang T.C."/>
            <person name="Huo Q.B."/>
            <person name="Li W."/>
            <person name="Chen H.Y."/>
            <person name="Chen S.E."/>
            <person name="Zhou L.G."/>
            <person name="Ni X.B."/>
            <person name="Tian J.H."/>
            <person name="Sheng Y."/>
            <person name="Liu T."/>
            <person name="Pan Y.S."/>
            <person name="Xia L.Y."/>
            <person name="Li J."/>
            <person name="Zhao F."/>
            <person name="Cao W.C."/>
        </authorList>
    </citation>
    <scope>NUCLEOTIDE SEQUENCE [LARGE SCALE GENOMIC DNA]</scope>
    <source>
        <strain evidence="2">HaeL-2018</strain>
    </source>
</reference>
<accession>A0A9J6H407</accession>
<dbReference type="PANTHER" id="PTHR19303">
    <property type="entry name" value="TRANSPOSON"/>
    <property type="match status" value="1"/>
</dbReference>
<dbReference type="GO" id="GO:0005634">
    <property type="term" value="C:nucleus"/>
    <property type="evidence" value="ECO:0007669"/>
    <property type="project" value="TreeGrafter"/>
</dbReference>
<proteinExistence type="predicted"/>
<sequence>MRDLFADWLSEFDRDMQRQGRRVLLGMGNCSAHHVQTSLTAVTLLFLPPHTTSLVQPLDLGIIDAFKASYKPRFVERLVIAVDPPAANLPLRGSLCSAVEMVKAAWSEVTATCVRNCFRKASFVDTQPEAEPDASDGQSGGDLWQRVIDSDMVAMTSAGTISFVPMKMLSLRNRDQTRVSIIKCGGIVNVNR</sequence>
<dbReference type="VEuPathDB" id="VectorBase:HLOH_062926"/>
<dbReference type="PANTHER" id="PTHR19303:SF73">
    <property type="entry name" value="PROTEIN PDC2"/>
    <property type="match status" value="1"/>
</dbReference>
<dbReference type="GO" id="GO:0003677">
    <property type="term" value="F:DNA binding"/>
    <property type="evidence" value="ECO:0007669"/>
    <property type="project" value="TreeGrafter"/>
</dbReference>
<evidence type="ECO:0000259" key="1">
    <source>
        <dbReference type="Pfam" id="PF03184"/>
    </source>
</evidence>
<dbReference type="Proteomes" id="UP000821853">
    <property type="component" value="Chromosome 9"/>
</dbReference>
<keyword evidence="3" id="KW-1185">Reference proteome</keyword>
<comment type="caution">
    <text evidence="2">The sequence shown here is derived from an EMBL/GenBank/DDBJ whole genome shotgun (WGS) entry which is preliminary data.</text>
</comment>
<evidence type="ECO:0000313" key="3">
    <source>
        <dbReference type="Proteomes" id="UP000821853"/>
    </source>
</evidence>
<feature type="domain" description="DDE-1" evidence="1">
    <location>
        <begin position="3"/>
        <end position="118"/>
    </location>
</feature>
<dbReference type="AlphaFoldDB" id="A0A9J6H407"/>
<dbReference type="InterPro" id="IPR004875">
    <property type="entry name" value="DDE_SF_endonuclease_dom"/>
</dbReference>
<dbReference type="OMA" id="YNENEDC"/>
<dbReference type="EMBL" id="JABSTR010000011">
    <property type="protein sequence ID" value="KAH9381745.1"/>
    <property type="molecule type" value="Genomic_DNA"/>
</dbReference>
<organism evidence="2 3">
    <name type="scientific">Haemaphysalis longicornis</name>
    <name type="common">Bush tick</name>
    <dbReference type="NCBI Taxonomy" id="44386"/>
    <lineage>
        <taxon>Eukaryota</taxon>
        <taxon>Metazoa</taxon>
        <taxon>Ecdysozoa</taxon>
        <taxon>Arthropoda</taxon>
        <taxon>Chelicerata</taxon>
        <taxon>Arachnida</taxon>
        <taxon>Acari</taxon>
        <taxon>Parasitiformes</taxon>
        <taxon>Ixodida</taxon>
        <taxon>Ixodoidea</taxon>
        <taxon>Ixodidae</taxon>
        <taxon>Haemaphysalinae</taxon>
        <taxon>Haemaphysalis</taxon>
    </lineage>
</organism>
<dbReference type="OrthoDB" id="6511064at2759"/>
<dbReference type="Pfam" id="PF03184">
    <property type="entry name" value="DDE_1"/>
    <property type="match status" value="1"/>
</dbReference>
<protein>
    <recommendedName>
        <fullName evidence="1">DDE-1 domain-containing protein</fullName>
    </recommendedName>
</protein>